<proteinExistence type="inferred from homology"/>
<dbReference type="GO" id="GO:0016853">
    <property type="term" value="F:isomerase activity"/>
    <property type="evidence" value="ECO:0007669"/>
    <property type="project" value="UniProtKB-KW"/>
</dbReference>
<organism evidence="2 3">
    <name type="scientific">Halodurantibacterium flavum</name>
    <dbReference type="NCBI Taxonomy" id="1382802"/>
    <lineage>
        <taxon>Bacteria</taxon>
        <taxon>Pseudomonadati</taxon>
        <taxon>Pseudomonadota</taxon>
        <taxon>Alphaproteobacteria</taxon>
        <taxon>Rhodobacterales</taxon>
        <taxon>Paracoccaceae</taxon>
        <taxon>Halodurantibacterium</taxon>
    </lineage>
</organism>
<dbReference type="EC" id="5.5.1.19" evidence="2"/>
<keyword evidence="2" id="KW-0413">Isomerase</keyword>
<dbReference type="SUPFAM" id="SSF51905">
    <property type="entry name" value="FAD/NAD(P)-binding domain"/>
    <property type="match status" value="1"/>
</dbReference>
<evidence type="ECO:0000256" key="1">
    <source>
        <dbReference type="ARBA" id="ARBA00006599"/>
    </source>
</evidence>
<reference evidence="3" key="1">
    <citation type="journal article" date="2019" name="Int. J. Syst. Evol. Microbiol.">
        <title>The Global Catalogue of Microorganisms (GCM) 10K type strain sequencing project: providing services to taxonomists for standard genome sequencing and annotation.</title>
        <authorList>
            <consortium name="The Broad Institute Genomics Platform"/>
            <consortium name="The Broad Institute Genome Sequencing Center for Infectious Disease"/>
            <person name="Wu L."/>
            <person name="Ma J."/>
        </authorList>
    </citation>
    <scope>NUCLEOTIDE SEQUENCE [LARGE SCALE GENOMIC DNA]</scope>
    <source>
        <strain evidence="3">CGMCC 4.7242</strain>
    </source>
</reference>
<evidence type="ECO:0000313" key="2">
    <source>
        <dbReference type="EMBL" id="MFD1911994.1"/>
    </source>
</evidence>
<comment type="similarity">
    <text evidence="1">Belongs to the lycopene cyclase family.</text>
</comment>
<dbReference type="Proteomes" id="UP001597353">
    <property type="component" value="Unassembled WGS sequence"/>
</dbReference>
<name>A0ABW4S3M8_9RHOB</name>
<dbReference type="Gene3D" id="3.50.50.60">
    <property type="entry name" value="FAD/NAD(P)-binding domain"/>
    <property type="match status" value="1"/>
</dbReference>
<dbReference type="RefSeq" id="WP_390260307.1">
    <property type="nucleotide sequence ID" value="NZ_JBHUGH010000005.1"/>
</dbReference>
<keyword evidence="3" id="KW-1185">Reference proteome</keyword>
<protein>
    <submittedName>
        <fullName evidence="2">Lycopene beta-cyclase CrtY</fullName>
        <ecNumber evidence="2">5.5.1.19</ecNumber>
    </submittedName>
</protein>
<dbReference type="NCBIfam" id="TIGR01789">
    <property type="entry name" value="lycopene_cycl"/>
    <property type="match status" value="1"/>
</dbReference>
<dbReference type="NCBIfam" id="TIGR01790">
    <property type="entry name" value="carotene-cycl"/>
    <property type="match status" value="1"/>
</dbReference>
<sequence>MTDDTATPDVLIAGAGLSASLTALCLAARRPGLRILLLDRRAEPGRDHTWSFHDPDVTPESRVWLAPAIAHHWAGQEVRFPAHRRSLPTGYNTVTPGALRDAVAAQPDITVRRAEVAAAAADALHLSDGTTLRAPLILDARGQRKSPHLALGWQKFTGLELQVPDGHGLRHPVIMDATVAQRDGYRFVYCLPFGPDGLLVEDTRYSDHATLDAASCAADAMAYAQEQGWAGATELRRESGVLPIALALDARALWSAQAGGAVPIGLSAALFHPVTGYSLPMAVRAAEVIAASPRLDTADVMTRLRDFALERAREQSFLRLLNRMLFRGCPPDERYRLLERFYRLPVPVIERFYADRLTWADRLRIVTGRPPIPLHRAAACLAERPLLSETRE</sequence>
<accession>A0ABW4S3M8</accession>
<evidence type="ECO:0000313" key="3">
    <source>
        <dbReference type="Proteomes" id="UP001597353"/>
    </source>
</evidence>
<dbReference type="InterPro" id="IPR008461">
    <property type="entry name" value="CrtY"/>
</dbReference>
<dbReference type="InterPro" id="IPR036188">
    <property type="entry name" value="FAD/NAD-bd_sf"/>
</dbReference>
<dbReference type="Pfam" id="PF05834">
    <property type="entry name" value="Lycopene_cycl"/>
    <property type="match status" value="1"/>
</dbReference>
<gene>
    <name evidence="2" type="primary">crtY</name>
    <name evidence="2" type="ORF">ACFSGJ_07175</name>
</gene>
<dbReference type="EMBL" id="JBHUGH010000005">
    <property type="protein sequence ID" value="MFD1911994.1"/>
    <property type="molecule type" value="Genomic_DNA"/>
</dbReference>
<dbReference type="InterPro" id="IPR010108">
    <property type="entry name" value="Lycopene_cyclase_b/e"/>
</dbReference>
<comment type="caution">
    <text evidence="2">The sequence shown here is derived from an EMBL/GenBank/DDBJ whole genome shotgun (WGS) entry which is preliminary data.</text>
</comment>